<proteinExistence type="predicted"/>
<gene>
    <name evidence="1" type="ORF">EVAR_36341_1</name>
</gene>
<evidence type="ECO:0000313" key="2">
    <source>
        <dbReference type="Proteomes" id="UP000299102"/>
    </source>
</evidence>
<accession>A0A4C1W740</accession>
<evidence type="ECO:0000313" key="1">
    <source>
        <dbReference type="EMBL" id="GBP46362.1"/>
    </source>
</evidence>
<protein>
    <submittedName>
        <fullName evidence="1">Uncharacterized protein</fullName>
    </submittedName>
</protein>
<keyword evidence="2" id="KW-1185">Reference proteome</keyword>
<dbReference type="AlphaFoldDB" id="A0A4C1W740"/>
<comment type="caution">
    <text evidence="1">The sequence shown here is derived from an EMBL/GenBank/DDBJ whole genome shotgun (WGS) entry which is preliminary data.</text>
</comment>
<name>A0A4C1W740_EUMVA</name>
<reference evidence="1 2" key="1">
    <citation type="journal article" date="2019" name="Commun. Biol.">
        <title>The bagworm genome reveals a unique fibroin gene that provides high tensile strength.</title>
        <authorList>
            <person name="Kono N."/>
            <person name="Nakamura H."/>
            <person name="Ohtoshi R."/>
            <person name="Tomita M."/>
            <person name="Numata K."/>
            <person name="Arakawa K."/>
        </authorList>
    </citation>
    <scope>NUCLEOTIDE SEQUENCE [LARGE SCALE GENOMIC DNA]</scope>
</reference>
<dbReference type="Proteomes" id="UP000299102">
    <property type="component" value="Unassembled WGS sequence"/>
</dbReference>
<sequence length="150" mass="16585">MLRQIFDWCRSIPATLQQPRACSLTNGTQRGDYCQLTLNNKLNSPKIVVTRVVHASTQRTDKGDRLSVRGAAGAWPQHGITSAQPSPLNCRVQLLGGARRRCVRGGCAEHEGGGPRDGPGHPPHIITQRFLDTYSIVRNIGKMYNMDRPE</sequence>
<organism evidence="1 2">
    <name type="scientific">Eumeta variegata</name>
    <name type="common">Bagworm moth</name>
    <name type="synonym">Eumeta japonica</name>
    <dbReference type="NCBI Taxonomy" id="151549"/>
    <lineage>
        <taxon>Eukaryota</taxon>
        <taxon>Metazoa</taxon>
        <taxon>Ecdysozoa</taxon>
        <taxon>Arthropoda</taxon>
        <taxon>Hexapoda</taxon>
        <taxon>Insecta</taxon>
        <taxon>Pterygota</taxon>
        <taxon>Neoptera</taxon>
        <taxon>Endopterygota</taxon>
        <taxon>Lepidoptera</taxon>
        <taxon>Glossata</taxon>
        <taxon>Ditrysia</taxon>
        <taxon>Tineoidea</taxon>
        <taxon>Psychidae</taxon>
        <taxon>Oiketicinae</taxon>
        <taxon>Eumeta</taxon>
    </lineage>
</organism>
<dbReference type="EMBL" id="BGZK01000482">
    <property type="protein sequence ID" value="GBP46362.1"/>
    <property type="molecule type" value="Genomic_DNA"/>
</dbReference>